<evidence type="ECO:0000313" key="2">
    <source>
        <dbReference type="EMBL" id="ANY72722.1"/>
    </source>
</evidence>
<name>A0A1B2DYH6_9BACL</name>
<dbReference type="KEGG" id="pib:BBD41_09040"/>
<dbReference type="Gene3D" id="3.40.190.10">
    <property type="entry name" value="Periplasmic binding protein-like II"/>
    <property type="match status" value="2"/>
</dbReference>
<dbReference type="EMBL" id="CP016809">
    <property type="protein sequence ID" value="ANY72722.1"/>
    <property type="molecule type" value="Genomic_DNA"/>
</dbReference>
<dbReference type="Pfam" id="PF01547">
    <property type="entry name" value="SBP_bac_1"/>
    <property type="match status" value="1"/>
</dbReference>
<dbReference type="PROSITE" id="PS51257">
    <property type="entry name" value="PROKAR_LIPOPROTEIN"/>
    <property type="match status" value="1"/>
</dbReference>
<gene>
    <name evidence="2" type="ORF">BBD41_09040</name>
</gene>
<organism evidence="2">
    <name type="scientific">Paenibacillus ihbetae</name>
    <dbReference type="NCBI Taxonomy" id="1870820"/>
    <lineage>
        <taxon>Bacteria</taxon>
        <taxon>Bacillati</taxon>
        <taxon>Bacillota</taxon>
        <taxon>Bacilli</taxon>
        <taxon>Bacillales</taxon>
        <taxon>Paenibacillaceae</taxon>
        <taxon>Paenibacillus</taxon>
    </lineage>
</organism>
<dbReference type="RefSeq" id="WP_099477355.1">
    <property type="nucleotide sequence ID" value="NZ_CP016809.1"/>
</dbReference>
<sequence length="527" mass="58835">MLESWTRKVEGGIMMKKFAQTTLTAMLVLAIAACGGGGSGGDGASTGSKSADGGSGKGSGEMPKIYIYQNTGALNQKPEGSVPDALEEIKQMYMEELGIEPIAIVPPKGSEGEKLNLLLGSKDQVDVFQGDWDQYASKGAIIPLNDLLEEHGQDILKAWPQEAWDYMTDKDGTIWGIPRGLPSVHYPVWIRTDWLEKLGLEMPKTIDELEAVMKAFQEGDPDGNGKADTIPMMTDINGINNALMGGFVEGGNSNWLDPADNKIKPVELAPGYRDFLAKMADWYQKGYIYKEAFAKFDPLELLKTNRVGMSSMWYSRITLLFPQIKPNLPEGADYAIARELTGPAGKLMTASRGNTTGMLVTKKAKNPEAVIKFINYQYKDLPTNTLNAAFGKNWKYLDDQKFEIELLSPELRYAGEYMLSLGLATENKYAFRDPVKKMHADYLNHEITNIGAAKMPLDATVVYDKERLKQNVPMLEDLDRLRSEELVKFVTGVRPLSEFDQYIEQLNKAGLQMWIDEYTKQYHELKK</sequence>
<reference evidence="2" key="1">
    <citation type="submission" date="2016-08" db="EMBL/GenBank/DDBJ databases">
        <title>Complete Genome Seqeunce of Paenibacillus sp. nov. IHBB 9852 from high altitute lake of Indian trans-Himalayas.</title>
        <authorList>
            <person name="Kiran S."/>
            <person name="Swarnkar M.K."/>
            <person name="Rana A."/>
            <person name="Tewari R."/>
            <person name="Gulati A."/>
        </authorList>
    </citation>
    <scope>NUCLEOTIDE SEQUENCE [LARGE SCALE GENOMIC DNA]</scope>
    <source>
        <strain evidence="2">IHBB 9852</strain>
    </source>
</reference>
<proteinExistence type="predicted"/>
<protein>
    <submittedName>
        <fullName evidence="2">ABC transporter substrate-binding protein</fullName>
    </submittedName>
</protein>
<dbReference type="SUPFAM" id="SSF53850">
    <property type="entry name" value="Periplasmic binding protein-like II"/>
    <property type="match status" value="1"/>
</dbReference>
<accession>A0A1B2DYH6</accession>
<evidence type="ECO:0000256" key="1">
    <source>
        <dbReference type="SAM" id="MobiDB-lite"/>
    </source>
</evidence>
<dbReference type="PANTHER" id="PTHR43649:SF17">
    <property type="entry name" value="ABC TRANSPORTER SOLUTE BINDING PROTEIN-SUGAR TRANSPORT"/>
    <property type="match status" value="1"/>
</dbReference>
<dbReference type="PANTHER" id="PTHR43649">
    <property type="entry name" value="ARABINOSE-BINDING PROTEIN-RELATED"/>
    <property type="match status" value="1"/>
</dbReference>
<dbReference type="InterPro" id="IPR006059">
    <property type="entry name" value="SBP"/>
</dbReference>
<dbReference type="InterPro" id="IPR050490">
    <property type="entry name" value="Bact_solute-bd_prot1"/>
</dbReference>
<feature type="region of interest" description="Disordered" evidence="1">
    <location>
        <begin position="39"/>
        <end position="58"/>
    </location>
</feature>
<dbReference type="AlphaFoldDB" id="A0A1B2DYH6"/>